<evidence type="ECO:0000313" key="2">
    <source>
        <dbReference type="EMBL" id="KJU84257.1"/>
    </source>
</evidence>
<name>A0A0F3GHS8_9BACT</name>
<protein>
    <submittedName>
        <fullName evidence="1">Uncharacterized protein</fullName>
    </submittedName>
</protein>
<dbReference type="EMBL" id="LACI01002660">
    <property type="protein sequence ID" value="KJU81504.1"/>
    <property type="molecule type" value="Genomic_DNA"/>
</dbReference>
<dbReference type="AlphaFoldDB" id="A0A0F3GHS8"/>
<evidence type="ECO:0000313" key="1">
    <source>
        <dbReference type="EMBL" id="KJU81504.1"/>
    </source>
</evidence>
<organism evidence="1 3">
    <name type="scientific">Candidatus Magnetobacterium bavaricum</name>
    <dbReference type="NCBI Taxonomy" id="29290"/>
    <lineage>
        <taxon>Bacteria</taxon>
        <taxon>Pseudomonadati</taxon>
        <taxon>Nitrospirota</taxon>
        <taxon>Thermodesulfovibrionia</taxon>
        <taxon>Thermodesulfovibrionales</taxon>
        <taxon>Candidatus Magnetobacteriaceae</taxon>
        <taxon>Candidatus Magnetobacterium</taxon>
    </lineage>
</organism>
<reference evidence="1 3" key="1">
    <citation type="submission" date="2015-02" db="EMBL/GenBank/DDBJ databases">
        <title>Single-cell genomics of uncultivated deep-branching MTB reveals a conserved set of magnetosome genes.</title>
        <authorList>
            <person name="Kolinko S."/>
            <person name="Richter M."/>
            <person name="Glockner F.O."/>
            <person name="Brachmann A."/>
            <person name="Schuler D."/>
        </authorList>
    </citation>
    <scope>NUCLEOTIDE SEQUENCE [LARGE SCALE GENOMIC DNA]</scope>
    <source>
        <strain evidence="1">TM-1</strain>
    </source>
</reference>
<proteinExistence type="predicted"/>
<dbReference type="EMBL" id="LACI01001548">
    <property type="protein sequence ID" value="KJU84257.1"/>
    <property type="molecule type" value="Genomic_DNA"/>
</dbReference>
<dbReference type="Proteomes" id="UP000033423">
    <property type="component" value="Unassembled WGS sequence"/>
</dbReference>
<keyword evidence="3" id="KW-1185">Reference proteome</keyword>
<sequence length="86" mass="9710">MPILNAINNMRIPKDIMKIVPFAIGGPVFPSPFNISRTTDSTSQEMMMLNLKLGDTVIRTTTDKANKGVLQQLMKEIEQQRRSGYQ</sequence>
<comment type="caution">
    <text evidence="1">The sequence shown here is derived from an EMBL/GenBank/DDBJ whole genome shotgun (WGS) entry which is preliminary data.</text>
</comment>
<accession>A0A0F3GHS8</accession>
<gene>
    <name evidence="2" type="ORF">MBAV_003549</name>
    <name evidence="1" type="ORF">MBAV_006301</name>
</gene>
<evidence type="ECO:0000313" key="3">
    <source>
        <dbReference type="Proteomes" id="UP000033423"/>
    </source>
</evidence>